<dbReference type="STRING" id="290052.ASU35_14625"/>
<evidence type="ECO:0000313" key="4">
    <source>
        <dbReference type="Proteomes" id="UP000054874"/>
    </source>
</evidence>
<proteinExistence type="predicted"/>
<evidence type="ECO:0000313" key="3">
    <source>
        <dbReference type="EMBL" id="KSV57950.1"/>
    </source>
</evidence>
<dbReference type="EMBL" id="LNAM01000192">
    <property type="protein sequence ID" value="KSV57950.1"/>
    <property type="molecule type" value="Genomic_DNA"/>
</dbReference>
<reference evidence="3 4" key="1">
    <citation type="submission" date="2015-11" db="EMBL/GenBank/DDBJ databases">
        <title>Butyribacter intestini gen. nov., sp. nov., a butyric acid-producing bacterium of the family Lachnospiraceae isolated from the human faeces.</title>
        <authorList>
            <person name="Zou Y."/>
            <person name="Xue W."/>
            <person name="Luo G."/>
            <person name="Lv M."/>
        </authorList>
    </citation>
    <scope>NUCLEOTIDE SEQUENCE [LARGE SCALE GENOMIC DNA]</scope>
    <source>
        <strain evidence="3 4">ACET-33324</strain>
    </source>
</reference>
<accession>A0A0V8QC37</accession>
<dbReference type="AlphaFoldDB" id="A0A0V8QC37"/>
<evidence type="ECO:0000259" key="2">
    <source>
        <dbReference type="Pfam" id="PF20693"/>
    </source>
</evidence>
<name>A0A0V8QC37_9FIRM</name>
<protein>
    <recommendedName>
        <fullName evidence="2">YobI-like P-loop NTPase domain-containing protein</fullName>
    </recommendedName>
</protein>
<dbReference type="Proteomes" id="UP000054874">
    <property type="component" value="Unassembled WGS sequence"/>
</dbReference>
<sequence>MLSIETREDVTNMAESKYKFERLTPTDDVDLAVYEEAIDYVFQNPDIKNVAISGAYSAGNSSVLASYKKNHSSLRFLHISLAHFQSPSEKDEPEVKESVLEGKILNQLIHQIPSDKIPQTNFRVKKRISTGSVIVKTLETIALLTAIVYFVCFNQWKSYVLTLPTNCFKTVLELSTHPYALMIDGIIVIGLLCFFI</sequence>
<dbReference type="InterPro" id="IPR048428">
    <property type="entry name" value="YobI-NTPase"/>
</dbReference>
<keyword evidence="4" id="KW-1185">Reference proteome</keyword>
<keyword evidence="1" id="KW-0472">Membrane</keyword>
<comment type="caution">
    <text evidence="3">The sequence shown here is derived from an EMBL/GenBank/DDBJ whole genome shotgun (WGS) entry which is preliminary data.</text>
</comment>
<keyword evidence="1" id="KW-1133">Transmembrane helix</keyword>
<feature type="transmembrane region" description="Helical" evidence="1">
    <location>
        <begin position="176"/>
        <end position="195"/>
    </location>
</feature>
<keyword evidence="1" id="KW-0812">Transmembrane</keyword>
<dbReference type="Pfam" id="PF20693">
    <property type="entry name" value="YobI-ATPase"/>
    <property type="match status" value="1"/>
</dbReference>
<feature type="transmembrane region" description="Helical" evidence="1">
    <location>
        <begin position="133"/>
        <end position="156"/>
    </location>
</feature>
<gene>
    <name evidence="3" type="ORF">ASU35_14625</name>
</gene>
<organism evidence="3 4">
    <name type="scientific">Acetivibrio ethanolgignens</name>
    <dbReference type="NCBI Taxonomy" id="290052"/>
    <lineage>
        <taxon>Bacteria</taxon>
        <taxon>Bacillati</taxon>
        <taxon>Bacillota</taxon>
        <taxon>Clostridia</taxon>
        <taxon>Eubacteriales</taxon>
        <taxon>Oscillospiraceae</taxon>
        <taxon>Acetivibrio</taxon>
    </lineage>
</organism>
<feature type="domain" description="YobI-like P-loop NTPase" evidence="2">
    <location>
        <begin position="34"/>
        <end position="183"/>
    </location>
</feature>
<evidence type="ECO:0000256" key="1">
    <source>
        <dbReference type="SAM" id="Phobius"/>
    </source>
</evidence>